<protein>
    <submittedName>
        <fullName evidence="1">Uncharacterized protein</fullName>
    </submittedName>
</protein>
<dbReference type="AlphaFoldDB" id="A0AAU8A881"/>
<evidence type="ECO:0000313" key="1">
    <source>
        <dbReference type="EMBL" id="XCC62402.1"/>
    </source>
</evidence>
<proteinExistence type="predicted"/>
<organism evidence="1">
    <name type="scientific">Christensenella massiliensis</name>
    <dbReference type="NCBI Taxonomy" id="1805714"/>
    <lineage>
        <taxon>Bacteria</taxon>
        <taxon>Bacillati</taxon>
        <taxon>Bacillota</taxon>
        <taxon>Clostridia</taxon>
        <taxon>Christensenellales</taxon>
        <taxon>Christensenellaceae</taxon>
        <taxon>Christensenella</taxon>
    </lineage>
</organism>
<dbReference type="EMBL" id="CP117826">
    <property type="protein sequence ID" value="XCC62402.1"/>
    <property type="molecule type" value="Genomic_DNA"/>
</dbReference>
<reference evidence="1" key="1">
    <citation type="submission" date="2023-02" db="EMBL/GenBank/DDBJ databases">
        <title>Gut commensal Christensenella minuta modulates host metabolism via a new class of secondary bile acids.</title>
        <authorList>
            <person name="Liu C."/>
        </authorList>
    </citation>
    <scope>NUCLEOTIDE SEQUENCE</scope>
    <source>
        <strain evidence="1">CA70</strain>
    </source>
</reference>
<gene>
    <name evidence="1" type="ORF">PUP29_00205</name>
</gene>
<accession>A0AAU8A881</accession>
<name>A0AAU8A881_9FIRM</name>
<sequence length="60" mass="6921">MLQCNDTSRDKHNTEILVEQFASYTIDGQRFDVERIFKDDANCSLGALLLRLIKAETEPF</sequence>
<dbReference type="RefSeq" id="WP_079545274.1">
    <property type="nucleotide sequence ID" value="NZ_CP117826.1"/>
</dbReference>